<comment type="caution">
    <text evidence="1">The sequence shown here is derived from an EMBL/GenBank/DDBJ whole genome shotgun (WGS) entry which is preliminary data.</text>
</comment>
<name>A0ACB9YL35_9PEZI</name>
<dbReference type="Proteomes" id="UP001497700">
    <property type="component" value="Unassembled WGS sequence"/>
</dbReference>
<protein>
    <submittedName>
        <fullName evidence="1">Uncharacterized protein</fullName>
    </submittedName>
</protein>
<keyword evidence="2" id="KW-1185">Reference proteome</keyword>
<organism evidence="1 2">
    <name type="scientific">Hypoxylon rubiginosum</name>
    <dbReference type="NCBI Taxonomy" id="110542"/>
    <lineage>
        <taxon>Eukaryota</taxon>
        <taxon>Fungi</taxon>
        <taxon>Dikarya</taxon>
        <taxon>Ascomycota</taxon>
        <taxon>Pezizomycotina</taxon>
        <taxon>Sordariomycetes</taxon>
        <taxon>Xylariomycetidae</taxon>
        <taxon>Xylariales</taxon>
        <taxon>Hypoxylaceae</taxon>
        <taxon>Hypoxylon</taxon>
    </lineage>
</organism>
<evidence type="ECO:0000313" key="1">
    <source>
        <dbReference type="EMBL" id="KAI4859664.1"/>
    </source>
</evidence>
<dbReference type="EMBL" id="MU393620">
    <property type="protein sequence ID" value="KAI4859664.1"/>
    <property type="molecule type" value="Genomic_DNA"/>
</dbReference>
<proteinExistence type="predicted"/>
<accession>A0ACB9YL35</accession>
<evidence type="ECO:0000313" key="2">
    <source>
        <dbReference type="Proteomes" id="UP001497700"/>
    </source>
</evidence>
<sequence>MGNYPPDTRLALRAATLDDLEDIATVAQEGFPDDPEFNYRFPHRHDYPEDNRKWILQEYREYLEQPDKYAVNIVTASDNDDRAIALSVWDLSISRAHQGGDLGVPDNPSGEPRRDDVNATHFRQFKRTMNEYFDTHFGKYGDGQIHLWLLATHPHFRHRGAGTKLCLWGLERASRKAVHTTVLASPMGKRLYGGLGFTNCGSFIIQVDGEEEALELWAMMIHAKPPGGWNLFGRVLRLFGLS</sequence>
<reference evidence="1 2" key="1">
    <citation type="journal article" date="2022" name="New Phytol.">
        <title>Ecological generalism drives hyperdiversity of secondary metabolite gene clusters in xylarialean endophytes.</title>
        <authorList>
            <person name="Franco M.E.E."/>
            <person name="Wisecaver J.H."/>
            <person name="Arnold A.E."/>
            <person name="Ju Y.M."/>
            <person name="Slot J.C."/>
            <person name="Ahrendt S."/>
            <person name="Moore L.P."/>
            <person name="Eastman K.E."/>
            <person name="Scott K."/>
            <person name="Konkel Z."/>
            <person name="Mondo S.J."/>
            <person name="Kuo A."/>
            <person name="Hayes R.D."/>
            <person name="Haridas S."/>
            <person name="Andreopoulos B."/>
            <person name="Riley R."/>
            <person name="LaButti K."/>
            <person name="Pangilinan J."/>
            <person name="Lipzen A."/>
            <person name="Amirebrahimi M."/>
            <person name="Yan J."/>
            <person name="Adam C."/>
            <person name="Keymanesh K."/>
            <person name="Ng V."/>
            <person name="Louie K."/>
            <person name="Northen T."/>
            <person name="Drula E."/>
            <person name="Henrissat B."/>
            <person name="Hsieh H.M."/>
            <person name="Youens-Clark K."/>
            <person name="Lutzoni F."/>
            <person name="Miadlikowska J."/>
            <person name="Eastwood D.C."/>
            <person name="Hamelin R.C."/>
            <person name="Grigoriev I.V."/>
            <person name="U'Ren J.M."/>
        </authorList>
    </citation>
    <scope>NUCLEOTIDE SEQUENCE [LARGE SCALE GENOMIC DNA]</scope>
    <source>
        <strain evidence="1 2">CBS 119005</strain>
    </source>
</reference>
<gene>
    <name evidence="1" type="ORF">F4820DRAFT_155562</name>
</gene>